<dbReference type="PANTHER" id="PTHR21236">
    <property type="entry name" value="GOLGI MEMBRANE PROTEIN YIP1"/>
    <property type="match status" value="1"/>
</dbReference>
<keyword evidence="3 6" id="KW-0812">Transmembrane</keyword>
<dbReference type="RefSeq" id="XP_029647457.1">
    <property type="nucleotide sequence ID" value="XM_029791597.2"/>
</dbReference>
<dbReference type="GO" id="GO:0000139">
    <property type="term" value="C:Golgi membrane"/>
    <property type="evidence" value="ECO:0007669"/>
    <property type="project" value="UniProtKB-SubCell"/>
</dbReference>
<feature type="transmembrane region" description="Helical" evidence="6">
    <location>
        <begin position="199"/>
        <end position="219"/>
    </location>
</feature>
<keyword evidence="5 6" id="KW-0472">Membrane</keyword>
<dbReference type="GO" id="GO:0006888">
    <property type="term" value="P:endoplasmic reticulum to Golgi vesicle-mediated transport"/>
    <property type="evidence" value="ECO:0007669"/>
    <property type="project" value="InterPro"/>
</dbReference>
<evidence type="ECO:0000256" key="5">
    <source>
        <dbReference type="ARBA" id="ARBA00023136"/>
    </source>
</evidence>
<dbReference type="AlphaFoldDB" id="A0A6P7TBK1"/>
<dbReference type="InterPro" id="IPR006977">
    <property type="entry name" value="Yip1_dom"/>
</dbReference>
<comment type="similarity">
    <text evidence="2 6">Belongs to the YIP1 family.</text>
</comment>
<feature type="transmembrane region" description="Helical" evidence="6">
    <location>
        <begin position="143"/>
        <end position="161"/>
    </location>
</feature>
<evidence type="ECO:0000256" key="1">
    <source>
        <dbReference type="ARBA" id="ARBA00004141"/>
    </source>
</evidence>
<evidence type="ECO:0000256" key="2">
    <source>
        <dbReference type="ARBA" id="ARBA00010596"/>
    </source>
</evidence>
<evidence type="ECO:0000313" key="8">
    <source>
        <dbReference type="Proteomes" id="UP000515154"/>
    </source>
</evidence>
<gene>
    <name evidence="9 10" type="primary">LOC115221415</name>
</gene>
<dbReference type="Proteomes" id="UP000515154">
    <property type="component" value="Linkage group LG18"/>
</dbReference>
<protein>
    <recommendedName>
        <fullName evidence="6">Protein YIPF</fullName>
    </recommendedName>
</protein>
<name>A0A6P7TBK1_9MOLL</name>
<evidence type="ECO:0000256" key="6">
    <source>
        <dbReference type="RuleBase" id="RU361264"/>
    </source>
</evidence>
<evidence type="ECO:0000313" key="10">
    <source>
        <dbReference type="RefSeq" id="XP_036366545.1"/>
    </source>
</evidence>
<comment type="caution">
    <text evidence="6">Lacks conserved residue(s) required for the propagation of feature annotation.</text>
</comment>
<feature type="transmembrane region" description="Helical" evidence="6">
    <location>
        <begin position="173"/>
        <end position="193"/>
    </location>
</feature>
<dbReference type="GO" id="GO:0005802">
    <property type="term" value="C:trans-Golgi network"/>
    <property type="evidence" value="ECO:0007669"/>
    <property type="project" value="TreeGrafter"/>
</dbReference>
<dbReference type="RefSeq" id="XP_036366545.1">
    <property type="nucleotide sequence ID" value="XM_036510652.1"/>
</dbReference>
<comment type="subcellular location">
    <subcellularLocation>
        <location evidence="6">Golgi apparatus membrane</location>
        <topology evidence="6">Multi-pass membrane protein</topology>
    </subcellularLocation>
    <subcellularLocation>
        <location evidence="1">Membrane</location>
        <topology evidence="1">Multi-pass membrane protein</topology>
    </subcellularLocation>
</comment>
<dbReference type="GO" id="GO:0048280">
    <property type="term" value="P:vesicle fusion with Golgi apparatus"/>
    <property type="evidence" value="ECO:0007669"/>
    <property type="project" value="TreeGrafter"/>
</dbReference>
<evidence type="ECO:0000259" key="7">
    <source>
        <dbReference type="Pfam" id="PF04893"/>
    </source>
</evidence>
<reference evidence="9 10" key="1">
    <citation type="submission" date="2025-08" db="UniProtKB">
        <authorList>
            <consortium name="RefSeq"/>
        </authorList>
    </citation>
    <scope>IDENTIFICATION</scope>
</reference>
<proteinExistence type="inferred from homology"/>
<dbReference type="InterPro" id="IPR045231">
    <property type="entry name" value="Yip1/4-like"/>
</dbReference>
<organism evidence="8 9">
    <name type="scientific">Octopus sinensis</name>
    <name type="common">East Asian common octopus</name>
    <dbReference type="NCBI Taxonomy" id="2607531"/>
    <lineage>
        <taxon>Eukaryota</taxon>
        <taxon>Metazoa</taxon>
        <taxon>Spiralia</taxon>
        <taxon>Lophotrochozoa</taxon>
        <taxon>Mollusca</taxon>
        <taxon>Cephalopoda</taxon>
        <taxon>Coleoidea</taxon>
        <taxon>Octopodiformes</taxon>
        <taxon>Octopoda</taxon>
        <taxon>Incirrata</taxon>
        <taxon>Octopodidae</taxon>
        <taxon>Octopus</taxon>
    </lineage>
</organism>
<sequence length="249" mass="27119">MSSFGQEGEFYSSNYYENQSSGYNMDTQGFGQDPQFGQFVYSQTTTTEYITTNSQDPYFGSIMTPEPTVYQTTAPDSFEDEPPLMEELGINFDHITQKTMAVLNPLQDADHNIMKDTDLAGPLVFCVAFGAALMLSGKLHFGYIYGIGVVGCLAMYGLLNLMSITGVSSGCTISVLGYCLLPMVILSSISIMISLKGALGIFLTVMAVFWCSFSASKLFVSALAMDHQQLLVAYPCALVYGVFALLTVF</sequence>
<accession>A0A6P7TBK1</accession>
<dbReference type="Pfam" id="PF04893">
    <property type="entry name" value="Yip1"/>
    <property type="match status" value="1"/>
</dbReference>
<feature type="domain" description="Yip1" evidence="7">
    <location>
        <begin position="104"/>
        <end position="246"/>
    </location>
</feature>
<dbReference type="KEGG" id="osn:115221415"/>
<evidence type="ECO:0000256" key="4">
    <source>
        <dbReference type="ARBA" id="ARBA00022989"/>
    </source>
</evidence>
<keyword evidence="4 6" id="KW-1133">Transmembrane helix</keyword>
<dbReference type="PANTHER" id="PTHR21236:SF2">
    <property type="entry name" value="PROTEIN YIPF"/>
    <property type="match status" value="1"/>
</dbReference>
<feature type="transmembrane region" description="Helical" evidence="6">
    <location>
        <begin position="231"/>
        <end position="248"/>
    </location>
</feature>
<evidence type="ECO:0000256" key="3">
    <source>
        <dbReference type="ARBA" id="ARBA00022692"/>
    </source>
</evidence>
<keyword evidence="8" id="KW-1185">Reference proteome</keyword>
<evidence type="ECO:0000313" key="9">
    <source>
        <dbReference type="RefSeq" id="XP_029647457.1"/>
    </source>
</evidence>